<evidence type="ECO:0000313" key="2">
    <source>
        <dbReference type="Proteomes" id="UP000199163"/>
    </source>
</evidence>
<organism evidence="1 2">
    <name type="scientific">Alteribacillus persepolensis</name>
    <dbReference type="NCBI Taxonomy" id="568899"/>
    <lineage>
        <taxon>Bacteria</taxon>
        <taxon>Bacillati</taxon>
        <taxon>Bacillota</taxon>
        <taxon>Bacilli</taxon>
        <taxon>Bacillales</taxon>
        <taxon>Bacillaceae</taxon>
        <taxon>Alteribacillus</taxon>
    </lineage>
</organism>
<sequence>MPIDGSLWLDNPVEFSYPPSRVFKVVQKNDEKLAQTFLWRVKEAVFTFNQNIGEDEVLEKIVNEMGLDGGATVREAGLSYGKQLLEQDFALARSLGVRGFPTIIMVNKENKGVKIVGAQSLDHYKKD</sequence>
<dbReference type="Gene3D" id="1.10.472.60">
    <property type="entry name" value="putative protein disulfide isomerase domain"/>
    <property type="match status" value="1"/>
</dbReference>
<dbReference type="Pfam" id="PF13743">
    <property type="entry name" value="Thioredoxin_5"/>
    <property type="match status" value="1"/>
</dbReference>
<dbReference type="Proteomes" id="UP000199163">
    <property type="component" value="Unassembled WGS sequence"/>
</dbReference>
<dbReference type="SUPFAM" id="SSF52833">
    <property type="entry name" value="Thioredoxin-like"/>
    <property type="match status" value="1"/>
</dbReference>
<dbReference type="STRING" id="568899.SAMN05192534_1309"/>
<gene>
    <name evidence="1" type="ORF">SAMN05192534_1309</name>
</gene>
<evidence type="ECO:0000313" key="1">
    <source>
        <dbReference type="EMBL" id="SDI27256.1"/>
    </source>
</evidence>
<protein>
    <submittedName>
        <fullName evidence="1">Thioredoxin</fullName>
    </submittedName>
</protein>
<proteinExistence type="predicted"/>
<dbReference type="Gene3D" id="3.40.30.10">
    <property type="entry name" value="Glutaredoxin"/>
    <property type="match status" value="1"/>
</dbReference>
<accession>A0A1G8J7U7</accession>
<keyword evidence="2" id="KW-1185">Reference proteome</keyword>
<dbReference type="OrthoDB" id="9813770at2"/>
<dbReference type="EMBL" id="FNDK01000030">
    <property type="protein sequence ID" value="SDI27256.1"/>
    <property type="molecule type" value="Genomic_DNA"/>
</dbReference>
<name>A0A1G8J7U7_9BACI</name>
<dbReference type="AlphaFoldDB" id="A0A1G8J7U7"/>
<reference evidence="1 2" key="1">
    <citation type="submission" date="2016-10" db="EMBL/GenBank/DDBJ databases">
        <authorList>
            <person name="de Groot N.N."/>
        </authorList>
    </citation>
    <scope>NUCLEOTIDE SEQUENCE [LARGE SCALE GENOMIC DNA]</scope>
    <source>
        <strain evidence="1 2">DSM 21632</strain>
    </source>
</reference>
<dbReference type="InterPro" id="IPR036249">
    <property type="entry name" value="Thioredoxin-like_sf"/>
</dbReference>
<dbReference type="RefSeq" id="WP_091276267.1">
    <property type="nucleotide sequence ID" value="NZ_FNDK01000030.1"/>
</dbReference>